<keyword evidence="1" id="KW-0472">Membrane</keyword>
<dbReference type="Proteomes" id="UP000285579">
    <property type="component" value="Unassembled WGS sequence"/>
</dbReference>
<sequence length="112" mass="13030">MKSLPWIIFGLGIFLMIMAKDNANAISIVGFVLFIVGAIPCAFQMINAGRQNLIDDINERLYALGYTDSEVKERQVELKNYRMSELRALKRETEIKIEEQKREDFFEPLDRK</sequence>
<dbReference type="RefSeq" id="WP_119517924.1">
    <property type="nucleotide sequence ID" value="NZ_QXTZ01000022.1"/>
</dbReference>
<protein>
    <submittedName>
        <fullName evidence="2">Uncharacterized protein</fullName>
    </submittedName>
</protein>
<keyword evidence="1" id="KW-0812">Transmembrane</keyword>
<feature type="transmembrane region" description="Helical" evidence="1">
    <location>
        <begin position="29"/>
        <end position="46"/>
    </location>
</feature>
<keyword evidence="1" id="KW-1133">Transmembrane helix</keyword>
<evidence type="ECO:0000256" key="1">
    <source>
        <dbReference type="SAM" id="Phobius"/>
    </source>
</evidence>
<name>A0AAQ0RW89_STAXY</name>
<comment type="caution">
    <text evidence="2">The sequence shown here is derived from an EMBL/GenBank/DDBJ whole genome shotgun (WGS) entry which is preliminary data.</text>
</comment>
<dbReference type="AlphaFoldDB" id="A0AAQ0RW89"/>
<reference evidence="2 3" key="1">
    <citation type="journal article" date="2016" name="Front. Microbiol.">
        <title>Comprehensive Phylogenetic Analysis of Bovine Non-aureus Staphylococci Species Based on Whole-Genome Sequencing.</title>
        <authorList>
            <person name="Naushad S."/>
            <person name="Barkema H.W."/>
            <person name="Luby C."/>
            <person name="Condas L.A."/>
            <person name="Nobrega D.B."/>
            <person name="Carson D.A."/>
            <person name="De Buck J."/>
        </authorList>
    </citation>
    <scope>NUCLEOTIDE SEQUENCE [LARGE SCALE GENOMIC DNA]</scope>
    <source>
        <strain evidence="2 3">SNUC 1349</strain>
    </source>
</reference>
<gene>
    <name evidence="2" type="ORF">BU104_13595</name>
</gene>
<evidence type="ECO:0000313" key="2">
    <source>
        <dbReference type="EMBL" id="RIM90652.1"/>
    </source>
</evidence>
<evidence type="ECO:0000313" key="3">
    <source>
        <dbReference type="Proteomes" id="UP000285579"/>
    </source>
</evidence>
<dbReference type="EMBL" id="QXUI01000015">
    <property type="protein sequence ID" value="RIM90652.1"/>
    <property type="molecule type" value="Genomic_DNA"/>
</dbReference>
<organism evidence="2 3">
    <name type="scientific">Staphylococcus xylosus</name>
    <dbReference type="NCBI Taxonomy" id="1288"/>
    <lineage>
        <taxon>Bacteria</taxon>
        <taxon>Bacillati</taxon>
        <taxon>Bacillota</taxon>
        <taxon>Bacilli</taxon>
        <taxon>Bacillales</taxon>
        <taxon>Staphylococcaceae</taxon>
        <taxon>Staphylococcus</taxon>
    </lineage>
</organism>
<proteinExistence type="predicted"/>
<accession>A0AAQ0RW89</accession>